<reference evidence="2" key="1">
    <citation type="journal article" date="2014" name="Int. J. Syst. Evol. Microbiol.">
        <title>Complete genome sequence of Corynebacterium casei LMG S-19264T (=DSM 44701T), isolated from a smear-ripened cheese.</title>
        <authorList>
            <consortium name="US DOE Joint Genome Institute (JGI-PGF)"/>
            <person name="Walter F."/>
            <person name="Albersmeier A."/>
            <person name="Kalinowski J."/>
            <person name="Ruckert C."/>
        </authorList>
    </citation>
    <scope>NUCLEOTIDE SEQUENCE</scope>
    <source>
        <strain evidence="2">JCM 14265</strain>
    </source>
</reference>
<dbReference type="InterPro" id="IPR004518">
    <property type="entry name" value="MazG-like_dom"/>
</dbReference>
<dbReference type="EMBL" id="JBEDNW010000010">
    <property type="protein sequence ID" value="MEZ3168800.1"/>
    <property type="molecule type" value="Genomic_DNA"/>
</dbReference>
<dbReference type="RefSeq" id="WP_343777656.1">
    <property type="nucleotide sequence ID" value="NZ_BAAADQ010000005.1"/>
</dbReference>
<feature type="domain" description="NTP pyrophosphohydrolase MazG-like" evidence="1">
    <location>
        <begin position="27"/>
        <end position="90"/>
    </location>
</feature>
<evidence type="ECO:0000259" key="1">
    <source>
        <dbReference type="Pfam" id="PF03819"/>
    </source>
</evidence>
<comment type="caution">
    <text evidence="2">The sequence shown here is derived from an EMBL/GenBank/DDBJ whole genome shotgun (WGS) entry which is preliminary data.</text>
</comment>
<name>A0AAV3SRL9_9EURY</name>
<reference evidence="2" key="2">
    <citation type="submission" date="2023-12" db="EMBL/GenBank/DDBJ databases">
        <authorList>
            <person name="Sun Q."/>
            <person name="Inoue M."/>
        </authorList>
    </citation>
    <scope>NUCLEOTIDE SEQUENCE</scope>
    <source>
        <strain evidence="2">JCM 14265</strain>
    </source>
</reference>
<accession>A0AAV3SRL9</accession>
<dbReference type="CDD" id="cd11523">
    <property type="entry name" value="NTP-PPase"/>
    <property type="match status" value="1"/>
</dbReference>
<dbReference type="Proteomes" id="UP001567571">
    <property type="component" value="Unassembled WGS sequence"/>
</dbReference>
<gene>
    <name evidence="3" type="ORF">ABNG02_15910</name>
    <name evidence="2" type="ORF">GCM10008994_13070</name>
</gene>
<organism evidence="2 4">
    <name type="scientific">Halorubrum ejinorense</name>
    <dbReference type="NCBI Taxonomy" id="425309"/>
    <lineage>
        <taxon>Archaea</taxon>
        <taxon>Methanobacteriati</taxon>
        <taxon>Methanobacteriota</taxon>
        <taxon>Stenosarchaea group</taxon>
        <taxon>Halobacteria</taxon>
        <taxon>Halobacteriales</taxon>
        <taxon>Haloferacaceae</taxon>
        <taxon>Halorubrum</taxon>
    </lineage>
</organism>
<reference evidence="3 5" key="3">
    <citation type="submission" date="2024-06" db="EMBL/GenBank/DDBJ databases">
        <title>Halorubrum miltondacostae sp. nov., a potential PHA producer isolated from an inland solar saltern in Rio Maior, Portugal.</title>
        <authorList>
            <person name="Albuquerque L."/>
            <person name="Viver T."/>
            <person name="Barroso C."/>
            <person name="Claudino R."/>
            <person name="Galvan M."/>
            <person name="Simoes G."/>
            <person name="Lobo Da Cunha A."/>
            <person name="Egas C."/>
        </authorList>
    </citation>
    <scope>NUCLEOTIDE SEQUENCE [LARGE SCALE GENOMIC DNA]</scope>
    <source>
        <strain evidence="3 5">DSM 18646</strain>
    </source>
</reference>
<evidence type="ECO:0000313" key="2">
    <source>
        <dbReference type="EMBL" id="GAA0539339.1"/>
    </source>
</evidence>
<protein>
    <submittedName>
        <fullName evidence="3">MazG-like family protein</fullName>
    </submittedName>
</protein>
<dbReference type="SUPFAM" id="SSF101386">
    <property type="entry name" value="all-alpha NTP pyrophosphatases"/>
    <property type="match status" value="1"/>
</dbReference>
<dbReference type="AlphaFoldDB" id="A0AAV3SRL9"/>
<dbReference type="Proteomes" id="UP001501425">
    <property type="component" value="Unassembled WGS sequence"/>
</dbReference>
<keyword evidence="5" id="KW-1185">Reference proteome</keyword>
<sequence length="102" mass="10843">MDEQRTVAAFVDDHDLDAPPEYRLLDVVSELGEVAKDAAESTGYGAHPDRIAVSDDELGDALFALFALADSLDVDAGEALDESLAKYEERIEASGAPDSGED</sequence>
<dbReference type="Pfam" id="PF03819">
    <property type="entry name" value="MazG"/>
    <property type="match status" value="1"/>
</dbReference>
<dbReference type="EMBL" id="BAAADQ010000005">
    <property type="protein sequence ID" value="GAA0539339.1"/>
    <property type="molecule type" value="Genomic_DNA"/>
</dbReference>
<evidence type="ECO:0000313" key="5">
    <source>
        <dbReference type="Proteomes" id="UP001567571"/>
    </source>
</evidence>
<proteinExistence type="predicted"/>
<evidence type="ECO:0000313" key="4">
    <source>
        <dbReference type="Proteomes" id="UP001501425"/>
    </source>
</evidence>
<dbReference type="Gene3D" id="1.10.287.1080">
    <property type="entry name" value="MazG-like"/>
    <property type="match status" value="1"/>
</dbReference>
<evidence type="ECO:0000313" key="3">
    <source>
        <dbReference type="EMBL" id="MEZ3168800.1"/>
    </source>
</evidence>